<comment type="caution">
    <text evidence="3">The sequence shown here is derived from an EMBL/GenBank/DDBJ whole genome shotgun (WGS) entry which is preliminary data.</text>
</comment>
<dbReference type="Proteomes" id="UP000323000">
    <property type="component" value="Chromosome 2"/>
</dbReference>
<organism evidence="3 4">
    <name type="scientific">Acer yangbiense</name>
    <dbReference type="NCBI Taxonomy" id="1000413"/>
    <lineage>
        <taxon>Eukaryota</taxon>
        <taxon>Viridiplantae</taxon>
        <taxon>Streptophyta</taxon>
        <taxon>Embryophyta</taxon>
        <taxon>Tracheophyta</taxon>
        <taxon>Spermatophyta</taxon>
        <taxon>Magnoliopsida</taxon>
        <taxon>eudicotyledons</taxon>
        <taxon>Gunneridae</taxon>
        <taxon>Pentapetalae</taxon>
        <taxon>rosids</taxon>
        <taxon>malvids</taxon>
        <taxon>Sapindales</taxon>
        <taxon>Sapindaceae</taxon>
        <taxon>Hippocastanoideae</taxon>
        <taxon>Acereae</taxon>
        <taxon>Acer</taxon>
    </lineage>
</organism>
<feature type="transmembrane region" description="Helical" evidence="2">
    <location>
        <begin position="67"/>
        <end position="89"/>
    </location>
</feature>
<name>A0A5C7IJG1_9ROSI</name>
<dbReference type="EMBL" id="VAHF01000002">
    <property type="protein sequence ID" value="TXG69255.1"/>
    <property type="molecule type" value="Genomic_DNA"/>
</dbReference>
<feature type="transmembrane region" description="Helical" evidence="2">
    <location>
        <begin position="43"/>
        <end position="61"/>
    </location>
</feature>
<feature type="region of interest" description="Disordered" evidence="1">
    <location>
        <begin position="226"/>
        <end position="276"/>
    </location>
</feature>
<sequence length="276" mass="30887">MSSTTRTNSEVRRQRRYDVLGDIWCKIFIMYTSQICMHKRRTIAVLFLLLAATSFIVDLFGKGHWGFSLGSLLLSTYGFGVTIYTTCAMKERTRSQVRNQPSVLEVLAKHKKVVALVFFFLMGTTSIILDVCGKNRRGFLLASFLLSAFGFMITLYTTCSYDEMTTSEAVVFEISLSVFQLIITIIWLIIEIVGIKSNYDVTIFPLTFAIIALVAAFQTTGDVSSTRFDDDDQEGSDLSITPRMSIDDDQQVTNPSPGTQNVGSSDTVQTTRIEND</sequence>
<feature type="transmembrane region" description="Helical" evidence="2">
    <location>
        <begin position="137"/>
        <end position="157"/>
    </location>
</feature>
<protein>
    <submittedName>
        <fullName evidence="3">Uncharacterized protein</fullName>
    </submittedName>
</protein>
<keyword evidence="2" id="KW-1133">Transmembrane helix</keyword>
<keyword evidence="2" id="KW-0812">Transmembrane</keyword>
<feature type="transmembrane region" description="Helical" evidence="2">
    <location>
        <begin position="202"/>
        <end position="219"/>
    </location>
</feature>
<evidence type="ECO:0000256" key="1">
    <source>
        <dbReference type="SAM" id="MobiDB-lite"/>
    </source>
</evidence>
<dbReference type="AlphaFoldDB" id="A0A5C7IJG1"/>
<feature type="compositionally biased region" description="Polar residues" evidence="1">
    <location>
        <begin position="251"/>
        <end position="276"/>
    </location>
</feature>
<reference evidence="4" key="1">
    <citation type="journal article" date="2019" name="Gigascience">
        <title>De novo genome assembly of the endangered Acer yangbiense, a plant species with extremely small populations endemic to Yunnan Province, China.</title>
        <authorList>
            <person name="Yang J."/>
            <person name="Wariss H.M."/>
            <person name="Tao L."/>
            <person name="Zhang R."/>
            <person name="Yun Q."/>
            <person name="Hollingsworth P."/>
            <person name="Dao Z."/>
            <person name="Luo G."/>
            <person name="Guo H."/>
            <person name="Ma Y."/>
            <person name="Sun W."/>
        </authorList>
    </citation>
    <scope>NUCLEOTIDE SEQUENCE [LARGE SCALE GENOMIC DNA]</scope>
    <source>
        <strain evidence="4">cv. Malutang</strain>
    </source>
</reference>
<keyword evidence="4" id="KW-1185">Reference proteome</keyword>
<gene>
    <name evidence="3" type="ORF">EZV62_004190</name>
</gene>
<feature type="transmembrane region" description="Helical" evidence="2">
    <location>
        <begin position="113"/>
        <end position="131"/>
    </location>
</feature>
<feature type="transmembrane region" description="Helical" evidence="2">
    <location>
        <begin position="169"/>
        <end position="190"/>
    </location>
</feature>
<dbReference type="OrthoDB" id="10340442at2759"/>
<evidence type="ECO:0000313" key="4">
    <source>
        <dbReference type="Proteomes" id="UP000323000"/>
    </source>
</evidence>
<evidence type="ECO:0000313" key="3">
    <source>
        <dbReference type="EMBL" id="TXG69255.1"/>
    </source>
</evidence>
<accession>A0A5C7IJG1</accession>
<keyword evidence="2" id="KW-0472">Membrane</keyword>
<proteinExistence type="predicted"/>
<evidence type="ECO:0000256" key="2">
    <source>
        <dbReference type="SAM" id="Phobius"/>
    </source>
</evidence>